<reference evidence="3 4" key="1">
    <citation type="submission" date="2013-09" db="EMBL/GenBank/DDBJ databases">
        <title>Corchorus capsularis genome sequencing.</title>
        <authorList>
            <person name="Alam M."/>
            <person name="Haque M.S."/>
            <person name="Islam M.S."/>
            <person name="Emdad E.M."/>
            <person name="Islam M.M."/>
            <person name="Ahmed B."/>
            <person name="Halim A."/>
            <person name="Hossen Q.M.M."/>
            <person name="Hossain M.Z."/>
            <person name="Ahmed R."/>
            <person name="Khan M.M."/>
            <person name="Islam R."/>
            <person name="Rashid M.M."/>
            <person name="Khan S.A."/>
            <person name="Rahman M.S."/>
            <person name="Alam M."/>
        </authorList>
    </citation>
    <scope>NUCLEOTIDE SEQUENCE [LARGE SCALE GENOMIC DNA]</scope>
    <source>
        <strain evidence="4">cv. CVL-1</strain>
        <tissue evidence="3">Whole seedling</tissue>
    </source>
</reference>
<evidence type="ECO:0000259" key="2">
    <source>
        <dbReference type="Pfam" id="PF23247"/>
    </source>
</evidence>
<dbReference type="PANTHER" id="PTHR33463">
    <property type="entry name" value="NB-ARC DOMAIN-CONTAINING PROTEIN-RELATED"/>
    <property type="match status" value="1"/>
</dbReference>
<dbReference type="AlphaFoldDB" id="A0A1R3HC20"/>
<keyword evidence="1" id="KW-0611">Plant defense</keyword>
<dbReference type="InterPro" id="IPR050905">
    <property type="entry name" value="Plant_NBS-LRR"/>
</dbReference>
<protein>
    <submittedName>
        <fullName evidence="3">Cc-nbs-lrr resistance protein</fullName>
    </submittedName>
</protein>
<dbReference type="Pfam" id="PF23247">
    <property type="entry name" value="LRR_RPS2"/>
    <property type="match status" value="1"/>
</dbReference>
<comment type="caution">
    <text evidence="3">The sequence shown here is derived from an EMBL/GenBank/DDBJ whole genome shotgun (WGS) entry which is preliminary data.</text>
</comment>
<dbReference type="InterPro" id="IPR057135">
    <property type="entry name" value="At4g27190-like_LRR"/>
</dbReference>
<dbReference type="Gene3D" id="3.80.10.10">
    <property type="entry name" value="Ribonuclease Inhibitor"/>
    <property type="match status" value="2"/>
</dbReference>
<dbReference type="EMBL" id="AWWV01012332">
    <property type="protein sequence ID" value="OMO67904.1"/>
    <property type="molecule type" value="Genomic_DNA"/>
</dbReference>
<gene>
    <name evidence="3" type="ORF">CCACVL1_20216</name>
</gene>
<sequence length="462" mass="52157">MVKKEARKNNLEENSQTDIPVLFDEKVLTFPNLEELRLFSNELLKEIWHGQVPAEYFRKLKVLELRGFPKQSAILPSCLLRSLKNLEKLVLGDASFEKIFQYEELNGDTDEEKRSQMFHCLADLTLFKLPELIHLWEEGYQPGSMFQNLRTLRVMECENLKNLVPPSVSFQNLMTLEVSKCHGFIHLVTPSTAKSLTQLTRMRITDCKMIENIVACVGDEMKDGAVFTQLKYLNLKCLPNLECFCLGSYPLVFPSLEELIVIQCPNMKIFSEGELTAPKLQNVQVTEDKGEGHAEGSNNTTLQQLFKEQGVGLVFAVLCVITSQYACSGDSHKAGFSESEAGALLGCGNDLNDQQTRLSSCQCCSNSNEALAVIDAYPANPEISTSFGFWDISPCLLKFKYLQCLDSSLNSLIELDYFEPKIMLNVRDYSRNGRDSFEQMAELGQQDEVNNMNMGGSCMHKF</sequence>
<organism evidence="3 4">
    <name type="scientific">Corchorus capsularis</name>
    <name type="common">Jute</name>
    <dbReference type="NCBI Taxonomy" id="210143"/>
    <lineage>
        <taxon>Eukaryota</taxon>
        <taxon>Viridiplantae</taxon>
        <taxon>Streptophyta</taxon>
        <taxon>Embryophyta</taxon>
        <taxon>Tracheophyta</taxon>
        <taxon>Spermatophyta</taxon>
        <taxon>Magnoliopsida</taxon>
        <taxon>eudicotyledons</taxon>
        <taxon>Gunneridae</taxon>
        <taxon>Pentapetalae</taxon>
        <taxon>rosids</taxon>
        <taxon>malvids</taxon>
        <taxon>Malvales</taxon>
        <taxon>Malvaceae</taxon>
        <taxon>Grewioideae</taxon>
        <taxon>Apeibeae</taxon>
        <taxon>Corchorus</taxon>
    </lineage>
</organism>
<proteinExistence type="predicted"/>
<evidence type="ECO:0000313" key="4">
    <source>
        <dbReference type="Proteomes" id="UP000188268"/>
    </source>
</evidence>
<feature type="domain" description="Disease resistance protein At4g27190-like leucine-rich repeats" evidence="2">
    <location>
        <begin position="32"/>
        <end position="168"/>
    </location>
</feature>
<evidence type="ECO:0000256" key="1">
    <source>
        <dbReference type="ARBA" id="ARBA00022821"/>
    </source>
</evidence>
<dbReference type="OrthoDB" id="1750315at2759"/>
<dbReference type="Gramene" id="OMO67904">
    <property type="protein sequence ID" value="OMO67904"/>
    <property type="gene ID" value="CCACVL1_20216"/>
</dbReference>
<evidence type="ECO:0000313" key="3">
    <source>
        <dbReference type="EMBL" id="OMO67904.1"/>
    </source>
</evidence>
<accession>A0A1R3HC20</accession>
<dbReference type="Proteomes" id="UP000188268">
    <property type="component" value="Unassembled WGS sequence"/>
</dbReference>
<dbReference type="InterPro" id="IPR032675">
    <property type="entry name" value="LRR_dom_sf"/>
</dbReference>
<name>A0A1R3HC20_COCAP</name>
<keyword evidence="4" id="KW-1185">Reference proteome</keyword>
<dbReference type="SUPFAM" id="SSF52058">
    <property type="entry name" value="L domain-like"/>
    <property type="match status" value="1"/>
</dbReference>
<dbReference type="PANTHER" id="PTHR33463:SF167">
    <property type="entry name" value="PUTATIVE-RELATED"/>
    <property type="match status" value="1"/>
</dbReference>